<protein>
    <submittedName>
        <fullName evidence="2">Uncharacterized protein</fullName>
    </submittedName>
</protein>
<sequence length="155" mass="17047">MTFSEQLWLVLLQASSTAVFVTILGTVVVSSWTTRRERGRAAFETRTKILDEVARIGQGTYVFMQHTRRQIIRASDESDRAETLRALDQRFLDFSVEAARIQTVIRARFGVQRAAATPGAGAFLVEQEPADAHSGAGAGMPGREQPRAFAAHISV</sequence>
<proteinExistence type="predicted"/>
<keyword evidence="1" id="KW-1133">Transmembrane helix</keyword>
<accession>A0A8J4A3X6</accession>
<keyword evidence="1" id="KW-0472">Membrane</keyword>
<dbReference type="RefSeq" id="WP_203932729.1">
    <property type="nucleotide sequence ID" value="NZ_BOPH01000105.1"/>
</dbReference>
<keyword evidence="3" id="KW-1185">Reference proteome</keyword>
<dbReference type="Proteomes" id="UP000635606">
    <property type="component" value="Unassembled WGS sequence"/>
</dbReference>
<reference evidence="2" key="1">
    <citation type="submission" date="2021-01" db="EMBL/GenBank/DDBJ databases">
        <title>Whole genome shotgun sequence of Virgisporangium ochraceum NBRC 16418.</title>
        <authorList>
            <person name="Komaki H."/>
            <person name="Tamura T."/>
        </authorList>
    </citation>
    <scope>NUCLEOTIDE SEQUENCE</scope>
    <source>
        <strain evidence="2">NBRC 16418</strain>
    </source>
</reference>
<name>A0A8J4A3X6_9ACTN</name>
<evidence type="ECO:0000313" key="3">
    <source>
        <dbReference type="Proteomes" id="UP000635606"/>
    </source>
</evidence>
<evidence type="ECO:0000313" key="2">
    <source>
        <dbReference type="EMBL" id="GIJ72905.1"/>
    </source>
</evidence>
<feature type="transmembrane region" description="Helical" evidence="1">
    <location>
        <begin position="6"/>
        <end position="30"/>
    </location>
</feature>
<evidence type="ECO:0000256" key="1">
    <source>
        <dbReference type="SAM" id="Phobius"/>
    </source>
</evidence>
<dbReference type="EMBL" id="BOPH01000105">
    <property type="protein sequence ID" value="GIJ72905.1"/>
    <property type="molecule type" value="Genomic_DNA"/>
</dbReference>
<keyword evidence="1" id="KW-0812">Transmembrane</keyword>
<gene>
    <name evidence="2" type="ORF">Voc01_078220</name>
</gene>
<comment type="caution">
    <text evidence="2">The sequence shown here is derived from an EMBL/GenBank/DDBJ whole genome shotgun (WGS) entry which is preliminary data.</text>
</comment>
<organism evidence="2 3">
    <name type="scientific">Virgisporangium ochraceum</name>
    <dbReference type="NCBI Taxonomy" id="65505"/>
    <lineage>
        <taxon>Bacteria</taxon>
        <taxon>Bacillati</taxon>
        <taxon>Actinomycetota</taxon>
        <taxon>Actinomycetes</taxon>
        <taxon>Micromonosporales</taxon>
        <taxon>Micromonosporaceae</taxon>
        <taxon>Virgisporangium</taxon>
    </lineage>
</organism>
<dbReference type="AlphaFoldDB" id="A0A8J4A3X6"/>